<keyword evidence="8" id="KW-1185">Reference proteome</keyword>
<evidence type="ECO:0000256" key="5">
    <source>
        <dbReference type="ARBA" id="ARBA00022691"/>
    </source>
</evidence>
<dbReference type="RefSeq" id="WP_007067059.1">
    <property type="nucleotide sequence ID" value="NZ_DS022272.1"/>
</dbReference>
<dbReference type="InterPro" id="IPR000878">
    <property type="entry name" value="4pyrrol_Mease"/>
</dbReference>
<gene>
    <name evidence="7" type="ORF">FP2506_09586</name>
</gene>
<dbReference type="PANTHER" id="PTHR43182:SF1">
    <property type="entry name" value="COBALT-PRECORRIN-7 C(5)-METHYLTRANSFERASE"/>
    <property type="match status" value="1"/>
</dbReference>
<evidence type="ECO:0000256" key="3">
    <source>
        <dbReference type="ARBA" id="ARBA00022603"/>
    </source>
</evidence>
<dbReference type="NCBIfam" id="TIGR02469">
    <property type="entry name" value="CbiT"/>
    <property type="match status" value="1"/>
</dbReference>
<dbReference type="GO" id="GO:0008276">
    <property type="term" value="F:protein methyltransferase activity"/>
    <property type="evidence" value="ECO:0007669"/>
    <property type="project" value="InterPro"/>
</dbReference>
<evidence type="ECO:0000256" key="2">
    <source>
        <dbReference type="ARBA" id="ARBA00022573"/>
    </source>
</evidence>
<keyword evidence="5" id="KW-0949">S-adenosyl-L-methionine</keyword>
<dbReference type="PIRSF" id="PIRSF036428">
    <property type="entry name" value="CobL"/>
    <property type="match status" value="1"/>
</dbReference>
<comment type="pathway">
    <text evidence="1">Cofactor biosynthesis; adenosylcobalamin biosynthesis.</text>
</comment>
<keyword evidence="4 7" id="KW-0808">Transferase</keyword>
<dbReference type="eggNOG" id="COG2241">
    <property type="taxonomic scope" value="Bacteria"/>
</dbReference>
<dbReference type="Gene3D" id="3.40.50.150">
    <property type="entry name" value="Vaccinia Virus protein VP39"/>
    <property type="match status" value="1"/>
</dbReference>
<dbReference type="AlphaFoldDB" id="Q0G5H9"/>
<dbReference type="Gene3D" id="3.40.1010.10">
    <property type="entry name" value="Cobalt-precorrin-4 Transmethylase, Domain 1"/>
    <property type="match status" value="1"/>
</dbReference>
<evidence type="ECO:0000313" key="7">
    <source>
        <dbReference type="EMBL" id="EAU43085.1"/>
    </source>
</evidence>
<dbReference type="InterPro" id="IPR050714">
    <property type="entry name" value="Cobalamin_biosynth_MTase"/>
</dbReference>
<feature type="domain" description="Tetrapyrrole methylase" evidence="6">
    <location>
        <begin position="8"/>
        <end position="189"/>
    </location>
</feature>
<dbReference type="Pfam" id="PF01135">
    <property type="entry name" value="PCMT"/>
    <property type="match status" value="1"/>
</dbReference>
<comment type="caution">
    <text evidence="7">The sequence shown here is derived from an EMBL/GenBank/DDBJ whole genome shotgun (WGS) entry which is preliminary data.</text>
</comment>
<accession>Q0G5H9</accession>
<dbReference type="EMBL" id="AATP01000001">
    <property type="protein sequence ID" value="EAU43085.1"/>
    <property type="molecule type" value="Genomic_DNA"/>
</dbReference>
<dbReference type="Pfam" id="PF00590">
    <property type="entry name" value="TP_methylase"/>
    <property type="match status" value="1"/>
</dbReference>
<dbReference type="InterPro" id="IPR029063">
    <property type="entry name" value="SAM-dependent_MTases_sf"/>
</dbReference>
<dbReference type="CDD" id="cd02440">
    <property type="entry name" value="AdoMet_MTases"/>
    <property type="match status" value="1"/>
</dbReference>
<dbReference type="InterPro" id="IPR014777">
    <property type="entry name" value="4pyrrole_Mease_sub1"/>
</dbReference>
<reference evidence="7 8" key="1">
    <citation type="journal article" date="2010" name="J. Bacteriol.">
        <title>Genome sequence of Fulvimarina pelagi HTCC2506T, a Mn(II)-oxidizing alphaproteobacterium possessing an aerobic anoxygenic photosynthetic gene cluster and Xanthorhodopsin.</title>
        <authorList>
            <person name="Kang I."/>
            <person name="Oh H.M."/>
            <person name="Lim S.I."/>
            <person name="Ferriera S."/>
            <person name="Giovannoni S.J."/>
            <person name="Cho J.C."/>
        </authorList>
    </citation>
    <scope>NUCLEOTIDE SEQUENCE [LARGE SCALE GENOMIC DNA]</scope>
    <source>
        <strain evidence="7 8">HTCC2506</strain>
    </source>
</reference>
<keyword evidence="3 7" id="KW-0489">Methyltransferase</keyword>
<organism evidence="7 8">
    <name type="scientific">Fulvimarina pelagi HTCC2506</name>
    <dbReference type="NCBI Taxonomy" id="314231"/>
    <lineage>
        <taxon>Bacteria</taxon>
        <taxon>Pseudomonadati</taxon>
        <taxon>Pseudomonadota</taxon>
        <taxon>Alphaproteobacteria</taxon>
        <taxon>Hyphomicrobiales</taxon>
        <taxon>Aurantimonadaceae</taxon>
        <taxon>Fulvimarina</taxon>
    </lineage>
</organism>
<dbReference type="HOGENOM" id="CLU_031955_0_0_5"/>
<dbReference type="Gene3D" id="3.30.950.10">
    <property type="entry name" value="Methyltransferase, Cobalt-precorrin-4 Transmethylase, Domain 2"/>
    <property type="match status" value="1"/>
</dbReference>
<evidence type="ECO:0000259" key="6">
    <source>
        <dbReference type="Pfam" id="PF00590"/>
    </source>
</evidence>
<proteinExistence type="predicted"/>
<dbReference type="GO" id="GO:0032259">
    <property type="term" value="P:methylation"/>
    <property type="evidence" value="ECO:0007669"/>
    <property type="project" value="UniProtKB-KW"/>
</dbReference>
<dbReference type="SUPFAM" id="SSF53790">
    <property type="entry name" value="Tetrapyrrole methylase"/>
    <property type="match status" value="1"/>
</dbReference>
<dbReference type="GO" id="GO:0009236">
    <property type="term" value="P:cobalamin biosynthetic process"/>
    <property type="evidence" value="ECO:0007669"/>
    <property type="project" value="UniProtKB-UniPathway"/>
</dbReference>
<dbReference type="Proteomes" id="UP000004310">
    <property type="component" value="Unassembled WGS sequence"/>
</dbReference>
<dbReference type="UniPathway" id="UPA00148"/>
<dbReference type="InterPro" id="IPR035996">
    <property type="entry name" value="4pyrrol_Methylase_sf"/>
</dbReference>
<dbReference type="CDD" id="cd11644">
    <property type="entry name" value="Precorrin-6Y-MT"/>
    <property type="match status" value="1"/>
</dbReference>
<evidence type="ECO:0000256" key="4">
    <source>
        <dbReference type="ARBA" id="ARBA00022679"/>
    </source>
</evidence>
<keyword evidence="2" id="KW-0169">Cobalamin biosynthesis</keyword>
<evidence type="ECO:0000256" key="1">
    <source>
        <dbReference type="ARBA" id="ARBA00004953"/>
    </source>
</evidence>
<dbReference type="InterPro" id="IPR014776">
    <property type="entry name" value="4pyrrole_Mease_sub2"/>
</dbReference>
<dbReference type="InterPro" id="IPR012818">
    <property type="entry name" value="CbiE"/>
</dbReference>
<dbReference type="STRING" id="217511.GCA_001463845_00680"/>
<evidence type="ECO:0000313" key="8">
    <source>
        <dbReference type="Proteomes" id="UP000004310"/>
    </source>
</evidence>
<dbReference type="PANTHER" id="PTHR43182">
    <property type="entry name" value="COBALT-PRECORRIN-6B C(15)-METHYLTRANSFERASE (DECARBOXYLATING)"/>
    <property type="match status" value="1"/>
</dbReference>
<dbReference type="eggNOG" id="COG2242">
    <property type="taxonomic scope" value="Bacteria"/>
</dbReference>
<dbReference type="InterPro" id="IPR014008">
    <property type="entry name" value="Cbl_synth_MTase_CbiT"/>
</dbReference>
<protein>
    <submittedName>
        <fullName evidence="7">Precorrin-6Y C5,15-methyltransferase (Decarboxylating)</fullName>
    </submittedName>
</protein>
<dbReference type="NCBIfam" id="TIGR02467">
    <property type="entry name" value="CbiE"/>
    <property type="match status" value="1"/>
</dbReference>
<dbReference type="SUPFAM" id="SSF53335">
    <property type="entry name" value="S-adenosyl-L-methionine-dependent methyltransferases"/>
    <property type="match status" value="1"/>
</dbReference>
<name>Q0G5H9_9HYPH</name>
<sequence>MAADAAWLTVVGIGEDGLSALSDEAHIVLAEADAIFGGERHLEMLGATRAEQTAWTSPFEANLDAIENLAGENVVVLATGDPLWYGVGATLAKRFGSDAIRVIPSLSAFQLAAARLVWPLQDCVCLTAHGRPVENLVRHTAPGARLIVLTGGSEGPREIARVLTARGYGQSRLYVCENLGGYDERVRETGAAGFHLTDIMPLNTVAIECRAGPAATPRPRLPGLPDDAFVHDGKMTKRVMRALALAALAPMPGDLLWDVGAGCGSIGVEWLRVDARLSAIAIEPREDRCAMIRENATALGTPDLQIVAGEAPVAFAGLLAPDAIFIGGGLTDGIFDACWENLKPGGRLVAHAVTLESEVILIDLHARLGGELSRIGVEIAEKVGPYRGFKPSMTVVHWHQTKTA</sequence>
<dbReference type="InterPro" id="IPR006365">
    <property type="entry name" value="Cbl_synth_CobL"/>
</dbReference>